<proteinExistence type="predicted"/>
<dbReference type="Proteomes" id="UP001500503">
    <property type="component" value="Unassembled WGS sequence"/>
</dbReference>
<sequence length="330" mass="37554">MNAKLRVAACVYEHTEALFDGRVVIEGADATFQTASLVSDIFRRTVERCYDVSEYGLTYFLRTFDLEDSPFLALPIFPNRNFRHSSVFVNTAAGIERPQDLAGKTIGEFALFGHDPGVWIKGILADEYGVTPDQCHWVIGGTDRPIPAFDWIPQPVPEGVDVRHAADGETLAAMLESGEIDALISVDVPRSLLNDSTKVARLFPDYETVERDYYRRTGIFPQMHIVAVPRELATRTDLMKAIYRAFCEAKDIVQRKYRHGALKQHMSVVTPWFSKHFEENRELLGEDWWPYGLTANRKAVDTFLRYHYEQGLSKRLLTSEDIFVPALLDT</sequence>
<dbReference type="EMBL" id="BAABHF010000046">
    <property type="protein sequence ID" value="GAA4510898.1"/>
    <property type="molecule type" value="Genomic_DNA"/>
</dbReference>
<comment type="caution">
    <text evidence="1">The sequence shown here is derived from an EMBL/GenBank/DDBJ whole genome shotgun (WGS) entry which is preliminary data.</text>
</comment>
<evidence type="ECO:0000313" key="2">
    <source>
        <dbReference type="Proteomes" id="UP001500503"/>
    </source>
</evidence>
<dbReference type="SUPFAM" id="SSF53850">
    <property type="entry name" value="Periplasmic binding protein-like II"/>
    <property type="match status" value="1"/>
</dbReference>
<accession>A0ABP8QTC9</accession>
<evidence type="ECO:0000313" key="1">
    <source>
        <dbReference type="EMBL" id="GAA4510898.1"/>
    </source>
</evidence>
<reference evidence="2" key="1">
    <citation type="journal article" date="2019" name="Int. J. Syst. Evol. Microbiol.">
        <title>The Global Catalogue of Microorganisms (GCM) 10K type strain sequencing project: providing services to taxonomists for standard genome sequencing and annotation.</title>
        <authorList>
            <consortium name="The Broad Institute Genomics Platform"/>
            <consortium name="The Broad Institute Genome Sequencing Center for Infectious Disease"/>
            <person name="Wu L."/>
            <person name="Ma J."/>
        </authorList>
    </citation>
    <scope>NUCLEOTIDE SEQUENCE [LARGE SCALE GENOMIC DNA]</scope>
    <source>
        <strain evidence="2">JCM 17933</strain>
    </source>
</reference>
<protein>
    <submittedName>
        <fullName evidence="1">4,5-dihydroxyphthalate decarboxylase</fullName>
    </submittedName>
</protein>
<dbReference type="RefSeq" id="WP_345471975.1">
    <property type="nucleotide sequence ID" value="NZ_BAABHF010000046.1"/>
</dbReference>
<organism evidence="1 2">
    <name type="scientific">Actinoallomurus oryzae</name>
    <dbReference type="NCBI Taxonomy" id="502180"/>
    <lineage>
        <taxon>Bacteria</taxon>
        <taxon>Bacillati</taxon>
        <taxon>Actinomycetota</taxon>
        <taxon>Actinomycetes</taxon>
        <taxon>Streptosporangiales</taxon>
        <taxon>Thermomonosporaceae</taxon>
        <taxon>Actinoallomurus</taxon>
    </lineage>
</organism>
<dbReference type="Gene3D" id="3.40.190.10">
    <property type="entry name" value="Periplasmic binding protein-like II"/>
    <property type="match status" value="1"/>
</dbReference>
<gene>
    <name evidence="1" type="ORF">GCM10023191_074210</name>
</gene>
<keyword evidence="2" id="KW-1185">Reference proteome</keyword>
<name>A0ABP8QTC9_9ACTN</name>